<name>A0A975A2V5_9BACT</name>
<keyword evidence="3" id="KW-1185">Reference proteome</keyword>
<gene>
    <name evidence="2" type="ORF">JR347_09225</name>
</gene>
<feature type="signal peptide" evidence="1">
    <location>
        <begin position="1"/>
        <end position="22"/>
    </location>
</feature>
<sequence length="149" mass="16219">MKNIKYSILAIVFIWVATFTSCKDDSDSTPSETDQQLITLQNNGTNWVLGNDGVTKDGFDVTSQFAGFKLNIGNKTYTTENGLSPVWEPSGNWDFIDNNPSLILRDGDTQIVVSVTSNALTLTFTAAAVPTGGRVESVSGEYQFHLVSE</sequence>
<reference evidence="2" key="1">
    <citation type="submission" date="2021-02" db="EMBL/GenBank/DDBJ databases">
        <title>Fulvivirga sp. S481 isolated from sea water.</title>
        <authorList>
            <person name="Bae S.S."/>
            <person name="Baek K."/>
        </authorList>
    </citation>
    <scope>NUCLEOTIDE SEQUENCE</scope>
    <source>
        <strain evidence="2">S481</strain>
    </source>
</reference>
<dbReference type="RefSeq" id="WP_205723762.1">
    <property type="nucleotide sequence ID" value="NZ_CP070608.1"/>
</dbReference>
<dbReference type="KEGG" id="fuv:JR347_09225"/>
<organism evidence="2 3">
    <name type="scientific">Fulvivirga lutea</name>
    <dbReference type="NCBI Taxonomy" id="2810512"/>
    <lineage>
        <taxon>Bacteria</taxon>
        <taxon>Pseudomonadati</taxon>
        <taxon>Bacteroidota</taxon>
        <taxon>Cytophagia</taxon>
        <taxon>Cytophagales</taxon>
        <taxon>Fulvivirgaceae</taxon>
        <taxon>Fulvivirga</taxon>
    </lineage>
</organism>
<dbReference type="PROSITE" id="PS51257">
    <property type="entry name" value="PROKAR_LIPOPROTEIN"/>
    <property type="match status" value="1"/>
</dbReference>
<evidence type="ECO:0008006" key="4">
    <source>
        <dbReference type="Google" id="ProtNLM"/>
    </source>
</evidence>
<keyword evidence="1" id="KW-0732">Signal</keyword>
<dbReference type="Proteomes" id="UP000662783">
    <property type="component" value="Chromosome"/>
</dbReference>
<evidence type="ECO:0000313" key="3">
    <source>
        <dbReference type="Proteomes" id="UP000662783"/>
    </source>
</evidence>
<feature type="chain" id="PRO_5037538300" description="Lipocalin-like domain-containing protein" evidence="1">
    <location>
        <begin position="23"/>
        <end position="149"/>
    </location>
</feature>
<evidence type="ECO:0000313" key="2">
    <source>
        <dbReference type="EMBL" id="QSE99251.1"/>
    </source>
</evidence>
<dbReference type="AlphaFoldDB" id="A0A975A2V5"/>
<evidence type="ECO:0000256" key="1">
    <source>
        <dbReference type="SAM" id="SignalP"/>
    </source>
</evidence>
<protein>
    <recommendedName>
        <fullName evidence="4">Lipocalin-like domain-containing protein</fullName>
    </recommendedName>
</protein>
<dbReference type="EMBL" id="CP070608">
    <property type="protein sequence ID" value="QSE99251.1"/>
    <property type="molecule type" value="Genomic_DNA"/>
</dbReference>
<accession>A0A975A2V5</accession>
<proteinExistence type="predicted"/>